<dbReference type="Pfam" id="PF13738">
    <property type="entry name" value="Pyr_redox_3"/>
    <property type="match status" value="1"/>
</dbReference>
<protein>
    <recommendedName>
        <fullName evidence="5">Monooxygenase</fullName>
    </recommendedName>
</protein>
<dbReference type="AlphaFoldDB" id="A0AAE0U3W4"/>
<accession>A0AAE0U3W4</accession>
<dbReference type="GO" id="GO:0050660">
    <property type="term" value="F:flavin adenine dinucleotide binding"/>
    <property type="evidence" value="ECO:0007669"/>
    <property type="project" value="TreeGrafter"/>
</dbReference>
<dbReference type="SUPFAM" id="SSF51905">
    <property type="entry name" value="FAD/NAD(P)-binding domain"/>
    <property type="match status" value="1"/>
</dbReference>
<dbReference type="PANTHER" id="PTHR43539">
    <property type="entry name" value="FLAVIN-BINDING MONOOXYGENASE-LIKE PROTEIN (AFU_ORTHOLOGUE AFUA_4G09220)"/>
    <property type="match status" value="1"/>
</dbReference>
<reference evidence="3" key="1">
    <citation type="journal article" date="2023" name="Mol. Phylogenet. Evol.">
        <title>Genome-scale phylogeny and comparative genomics of the fungal order Sordariales.</title>
        <authorList>
            <person name="Hensen N."/>
            <person name="Bonometti L."/>
            <person name="Westerberg I."/>
            <person name="Brannstrom I.O."/>
            <person name="Guillou S."/>
            <person name="Cros-Aarteil S."/>
            <person name="Calhoun S."/>
            <person name="Haridas S."/>
            <person name="Kuo A."/>
            <person name="Mondo S."/>
            <person name="Pangilinan J."/>
            <person name="Riley R."/>
            <person name="LaButti K."/>
            <person name="Andreopoulos B."/>
            <person name="Lipzen A."/>
            <person name="Chen C."/>
            <person name="Yan M."/>
            <person name="Daum C."/>
            <person name="Ng V."/>
            <person name="Clum A."/>
            <person name="Steindorff A."/>
            <person name="Ohm R.A."/>
            <person name="Martin F."/>
            <person name="Silar P."/>
            <person name="Natvig D.O."/>
            <person name="Lalanne C."/>
            <person name="Gautier V."/>
            <person name="Ament-Velasquez S.L."/>
            <person name="Kruys A."/>
            <person name="Hutchinson M.I."/>
            <person name="Powell A.J."/>
            <person name="Barry K."/>
            <person name="Miller A.N."/>
            <person name="Grigoriev I.V."/>
            <person name="Debuchy R."/>
            <person name="Gladieux P."/>
            <person name="Hiltunen Thoren M."/>
            <person name="Johannesson H."/>
        </authorList>
    </citation>
    <scope>NUCLEOTIDE SEQUENCE</scope>
    <source>
        <strain evidence="3">CBS 232.78</strain>
    </source>
</reference>
<dbReference type="GO" id="GO:0004497">
    <property type="term" value="F:monooxygenase activity"/>
    <property type="evidence" value="ECO:0007669"/>
    <property type="project" value="TreeGrafter"/>
</dbReference>
<reference evidence="3" key="2">
    <citation type="submission" date="2023-06" db="EMBL/GenBank/DDBJ databases">
        <authorList>
            <consortium name="Lawrence Berkeley National Laboratory"/>
            <person name="Haridas S."/>
            <person name="Hensen N."/>
            <person name="Bonometti L."/>
            <person name="Westerberg I."/>
            <person name="Brannstrom I.O."/>
            <person name="Guillou S."/>
            <person name="Cros-Aarteil S."/>
            <person name="Calhoun S."/>
            <person name="Kuo A."/>
            <person name="Mondo S."/>
            <person name="Pangilinan J."/>
            <person name="Riley R."/>
            <person name="LaButti K."/>
            <person name="Andreopoulos B."/>
            <person name="Lipzen A."/>
            <person name="Chen C."/>
            <person name="Yanf M."/>
            <person name="Daum C."/>
            <person name="Ng V."/>
            <person name="Clum A."/>
            <person name="Steindorff A."/>
            <person name="Ohm R."/>
            <person name="Martin F."/>
            <person name="Silar P."/>
            <person name="Natvig D."/>
            <person name="Lalanne C."/>
            <person name="Gautier V."/>
            <person name="Ament-velasquez S.L."/>
            <person name="Kruys A."/>
            <person name="Hutchinson M.I."/>
            <person name="Powell A.J."/>
            <person name="Barry K."/>
            <person name="Miller A.N."/>
            <person name="Grigoriev I.V."/>
            <person name="Debuchy R."/>
            <person name="Gladieux P."/>
            <person name="Thoren M.H."/>
            <person name="Johannesson H."/>
        </authorList>
    </citation>
    <scope>NUCLEOTIDE SEQUENCE</scope>
    <source>
        <strain evidence="3">CBS 232.78</strain>
    </source>
</reference>
<evidence type="ECO:0000313" key="4">
    <source>
        <dbReference type="Proteomes" id="UP001285441"/>
    </source>
</evidence>
<name>A0AAE0U3W4_9PEZI</name>
<dbReference type="PANTHER" id="PTHR43539:SF68">
    <property type="entry name" value="FLAVIN-BINDING MONOOXYGENASE-LIKE PROTEIN (AFU_ORTHOLOGUE AFUA_4G09220)"/>
    <property type="match status" value="1"/>
</dbReference>
<sequence>MAASDNTCSSRHDEFPPRGDIRSMMKREPLPFVAPGTVDTASIAGDGGPTKLAEQVLDAFNSALSADDTKTLEKLFLTGGSSPAYWKDQLALTSHLRTFTGAGVVAASLLETKKLRGVVGGGFELKGETAKFVPVTAELQFIDCRFVFKTSSPAANSKGRMLLLPAKKEGGTAKWKIWILSTWLDSLDVHPEDESLLHGPGRKLDRLDVFETDVLIIGAGNAGVTLAARLKALGVDSVMIERNSRPGDNWGNRYECMHFHLPTAFCDMPYLPYDKESLGSRLLLRHDLAEQVRRYIDTFHLNVIHSATVQSTVYDKSAKRWTVKFQTAAGSIITAVSKHLVQATGIGSQKPYIPAMKDSHLYKGISLHSKTYTNARDLVNSGVKSALVIGSANTAFDVLEDCHAAGLKTTMIVRSETYVVPYDYIQDPHGAGAYTLHGTDICDDNFMTVPTWVEASLGYKISRQFADREPDRYKNLAAAGFPVRDGAHPKAVLAHHLLERAGGHYLDVGGTKLIAERRVGVKAFVEPVGFTAGGKGVKFSDGSVLEADAVIWCTGFADKDVRDTVVEILGGGPEEANEGGKGGKNLVYPMDIKAKMEDTWGVDVEGEVRGMWKRQSRMEDVNYWIAGGHTQQHRWFSKMLALQIKAELEGILPPAYRGTPSPVGGEV</sequence>
<evidence type="ECO:0000256" key="2">
    <source>
        <dbReference type="SAM" id="MobiDB-lite"/>
    </source>
</evidence>
<evidence type="ECO:0000313" key="3">
    <source>
        <dbReference type="EMBL" id="KAK3390053.1"/>
    </source>
</evidence>
<evidence type="ECO:0008006" key="5">
    <source>
        <dbReference type="Google" id="ProtNLM"/>
    </source>
</evidence>
<dbReference type="InterPro" id="IPR050982">
    <property type="entry name" value="Auxin_biosynth/cation_transpt"/>
</dbReference>
<gene>
    <name evidence="3" type="ORF">B0H63DRAFT_492691</name>
</gene>
<keyword evidence="1" id="KW-0560">Oxidoreductase</keyword>
<comment type="caution">
    <text evidence="3">The sequence shown here is derived from an EMBL/GenBank/DDBJ whole genome shotgun (WGS) entry which is preliminary data.</text>
</comment>
<dbReference type="Proteomes" id="UP001285441">
    <property type="component" value="Unassembled WGS sequence"/>
</dbReference>
<evidence type="ECO:0000256" key="1">
    <source>
        <dbReference type="ARBA" id="ARBA00023002"/>
    </source>
</evidence>
<organism evidence="3 4">
    <name type="scientific">Podospora didyma</name>
    <dbReference type="NCBI Taxonomy" id="330526"/>
    <lineage>
        <taxon>Eukaryota</taxon>
        <taxon>Fungi</taxon>
        <taxon>Dikarya</taxon>
        <taxon>Ascomycota</taxon>
        <taxon>Pezizomycotina</taxon>
        <taxon>Sordariomycetes</taxon>
        <taxon>Sordariomycetidae</taxon>
        <taxon>Sordariales</taxon>
        <taxon>Podosporaceae</taxon>
        <taxon>Podospora</taxon>
    </lineage>
</organism>
<dbReference type="InterPro" id="IPR036188">
    <property type="entry name" value="FAD/NAD-bd_sf"/>
</dbReference>
<feature type="region of interest" description="Disordered" evidence="2">
    <location>
        <begin position="1"/>
        <end position="24"/>
    </location>
</feature>
<feature type="compositionally biased region" description="Basic and acidic residues" evidence="2">
    <location>
        <begin position="10"/>
        <end position="24"/>
    </location>
</feature>
<dbReference type="EMBL" id="JAULSW010000002">
    <property type="protein sequence ID" value="KAK3390053.1"/>
    <property type="molecule type" value="Genomic_DNA"/>
</dbReference>
<dbReference type="Gene3D" id="3.50.50.60">
    <property type="entry name" value="FAD/NAD(P)-binding domain"/>
    <property type="match status" value="1"/>
</dbReference>
<proteinExistence type="predicted"/>
<keyword evidence="4" id="KW-1185">Reference proteome</keyword>